<comment type="caution">
    <text evidence="2">The sequence shown here is derived from an EMBL/GenBank/DDBJ whole genome shotgun (WGS) entry which is preliminary data.</text>
</comment>
<name>A0ABQ4FRV6_9ACTN</name>
<dbReference type="Pfam" id="PF06259">
    <property type="entry name" value="Abhydrolase_8"/>
    <property type="match status" value="1"/>
</dbReference>
<dbReference type="InterPro" id="IPR029058">
    <property type="entry name" value="AB_hydrolase_fold"/>
</dbReference>
<accession>A0ABQ4FRV6</accession>
<organism evidence="2 3">
    <name type="scientific">Microbispora corallina</name>
    <dbReference type="NCBI Taxonomy" id="83302"/>
    <lineage>
        <taxon>Bacteria</taxon>
        <taxon>Bacillati</taxon>
        <taxon>Actinomycetota</taxon>
        <taxon>Actinomycetes</taxon>
        <taxon>Streptosporangiales</taxon>
        <taxon>Streptosporangiaceae</taxon>
        <taxon>Microbispora</taxon>
    </lineage>
</organism>
<dbReference type="RefSeq" id="WP_204055298.1">
    <property type="nucleotide sequence ID" value="NZ_BOOC01000002.1"/>
</dbReference>
<feature type="domain" description="DUF1023" evidence="1">
    <location>
        <begin position="334"/>
        <end position="514"/>
    </location>
</feature>
<evidence type="ECO:0000313" key="3">
    <source>
        <dbReference type="Proteomes" id="UP000603904"/>
    </source>
</evidence>
<evidence type="ECO:0000313" key="2">
    <source>
        <dbReference type="EMBL" id="GIH37550.1"/>
    </source>
</evidence>
<dbReference type="Gene3D" id="3.40.50.1820">
    <property type="entry name" value="alpha/beta hydrolase"/>
    <property type="match status" value="1"/>
</dbReference>
<evidence type="ECO:0000259" key="1">
    <source>
        <dbReference type="Pfam" id="PF06259"/>
    </source>
</evidence>
<dbReference type="Proteomes" id="UP000603904">
    <property type="component" value="Unassembled WGS sequence"/>
</dbReference>
<proteinExistence type="predicted"/>
<reference evidence="2 3" key="1">
    <citation type="submission" date="2021-01" db="EMBL/GenBank/DDBJ databases">
        <title>Whole genome shotgun sequence of Microbispora corallina NBRC 16416.</title>
        <authorList>
            <person name="Komaki H."/>
            <person name="Tamura T."/>
        </authorList>
    </citation>
    <scope>NUCLEOTIDE SEQUENCE [LARGE SCALE GENOMIC DNA]</scope>
    <source>
        <strain evidence="2 3">NBRC 16416</strain>
    </source>
</reference>
<dbReference type="InterPro" id="IPR010427">
    <property type="entry name" value="DUF1023"/>
</dbReference>
<protein>
    <recommendedName>
        <fullName evidence="1">DUF1023 domain-containing protein</fullName>
    </recommendedName>
</protein>
<gene>
    <name evidence="2" type="ORF">Mco01_05500</name>
</gene>
<sequence length="589" mass="60668">MSGTAAARTMGRLAAAAAAHCADLDPAARLTAAHAWVGGGAPRFANDLARHRAALQSALESALGAVSALAARQGSPSPGVPQVRTSVTVMVATPGPYRGVDPRAMGGLIAALDTAAGRLPDLATLLRAELAALCLPAGDGLTVARIAAWAAEQARDLRRRLDLIQRAEDGTGLVPAGLIGFGLFGAFAADPGDAGTLLRRAASGDAGALTALLALQARGADPGLAARVHAWWRALPQERRDELVAAAPGGVGSLDGLPAAVRDRANRLFLTAEKARLTAECRRLVALMGRTGEPGVLLTLDAAQRALDKVLLVERALAPGGAGGLPHAYLLAFDPTGLGRLVVSWGDPDTADTTVTYVPGLGSRLDGADGDVERARQLWQQCRATATGRRVASIAWLGYDAPQIGPAMITPGTSVATEAPATAGAGALASFADGLHAAHRPASDARNVVLGHSYGSLVAGKAALLRPGRLADEFVFVGSPGVGVEHATDLGVPAAHVWVGEAGNDPVAYLGRFAADPGDASFGARRFFVQRTLIADAHSSYWNPHSASLLNMAMIVNGRYDALIQPKPLERPELLMPELAPDALRGWDR</sequence>
<dbReference type="EMBL" id="BOOC01000002">
    <property type="protein sequence ID" value="GIH37550.1"/>
    <property type="molecule type" value="Genomic_DNA"/>
</dbReference>
<dbReference type="SUPFAM" id="SSF53474">
    <property type="entry name" value="alpha/beta-Hydrolases"/>
    <property type="match status" value="1"/>
</dbReference>
<keyword evidence="3" id="KW-1185">Reference proteome</keyword>